<dbReference type="SUPFAM" id="SSF103501">
    <property type="entry name" value="Respiratory nitrate reductase 1 gamma chain"/>
    <property type="match status" value="1"/>
</dbReference>
<accession>S0G7U0</accession>
<protein>
    <submittedName>
        <fullName evidence="2">Uncharacterized protein</fullName>
    </submittedName>
</protein>
<evidence type="ECO:0000313" key="2">
    <source>
        <dbReference type="EMBL" id="EMS81467.1"/>
    </source>
</evidence>
<dbReference type="Gene3D" id="1.20.950.20">
    <property type="entry name" value="Transmembrane di-heme cytochromes, Chain C"/>
    <property type="match status" value="1"/>
</dbReference>
<proteinExistence type="predicted"/>
<feature type="transmembrane region" description="Helical" evidence="1">
    <location>
        <begin position="20"/>
        <end position="40"/>
    </location>
</feature>
<feature type="transmembrane region" description="Helical" evidence="1">
    <location>
        <begin position="222"/>
        <end position="241"/>
    </location>
</feature>
<reference evidence="2 3" key="1">
    <citation type="journal article" date="2013" name="Genome Announc.">
        <title>Draft Genome Sequence of Desulfotignum phosphitoxidans DSM 13687 Strain FiPS-3.</title>
        <authorList>
            <person name="Poehlein A."/>
            <person name="Daniel R."/>
            <person name="Simeonova D.D."/>
        </authorList>
    </citation>
    <scope>NUCLEOTIDE SEQUENCE [LARGE SCALE GENOMIC DNA]</scope>
    <source>
        <strain evidence="2 3">DSM 13687</strain>
    </source>
</reference>
<comment type="caution">
    <text evidence="2">The sequence shown here is derived from an EMBL/GenBank/DDBJ whole genome shotgun (WGS) entry which is preliminary data.</text>
</comment>
<name>S0G7U0_9BACT</name>
<dbReference type="InterPro" id="IPR036197">
    <property type="entry name" value="NarG-like_sf"/>
</dbReference>
<dbReference type="Proteomes" id="UP000014216">
    <property type="component" value="Unassembled WGS sequence"/>
</dbReference>
<feature type="transmembrane region" description="Helical" evidence="1">
    <location>
        <begin position="185"/>
        <end position="202"/>
    </location>
</feature>
<keyword evidence="3" id="KW-1185">Reference proteome</keyword>
<dbReference type="EMBL" id="APJX01000001">
    <property type="protein sequence ID" value="EMS81467.1"/>
    <property type="molecule type" value="Genomic_DNA"/>
</dbReference>
<dbReference type="AlphaFoldDB" id="S0G7U0"/>
<feature type="transmembrane region" description="Helical" evidence="1">
    <location>
        <begin position="154"/>
        <end position="173"/>
    </location>
</feature>
<keyword evidence="1" id="KW-1133">Transmembrane helix</keyword>
<organism evidence="2 3">
    <name type="scientific">Desulfotignum phosphitoxidans DSM 13687</name>
    <dbReference type="NCBI Taxonomy" id="1286635"/>
    <lineage>
        <taxon>Bacteria</taxon>
        <taxon>Pseudomonadati</taxon>
        <taxon>Thermodesulfobacteriota</taxon>
        <taxon>Desulfobacteria</taxon>
        <taxon>Desulfobacterales</taxon>
        <taxon>Desulfobacteraceae</taxon>
        <taxon>Desulfotignum</taxon>
    </lineage>
</organism>
<keyword evidence="1" id="KW-0472">Membrane</keyword>
<evidence type="ECO:0000256" key="1">
    <source>
        <dbReference type="SAM" id="Phobius"/>
    </source>
</evidence>
<feature type="transmembrane region" description="Helical" evidence="1">
    <location>
        <begin position="110"/>
        <end position="134"/>
    </location>
</feature>
<dbReference type="RefSeq" id="WP_006964205.1">
    <property type="nucleotide sequence ID" value="NZ_APJX01000001.1"/>
</dbReference>
<dbReference type="OrthoDB" id="5450521at2"/>
<gene>
    <name evidence="2" type="ORF">Dpo_1c06080</name>
</gene>
<evidence type="ECO:0000313" key="3">
    <source>
        <dbReference type="Proteomes" id="UP000014216"/>
    </source>
</evidence>
<keyword evidence="1" id="KW-0812">Transmembrane</keyword>
<sequence length="258" mass="29411">MALSTVLSWTFLYDFIRGPMVWISFVIFFCGVVFQVLRFMSLLKEQPIEKLEPGPGKFINRPAASHLAVDRGKKRWFQKGGFTKGPEKKGPDKKDWIVWFKVSIAGVNPFMTVVTTIFHVLLIGVPVFLLAHNILLDNAFGISMVSLPENVSDFLTGIVILCILIFLFRRLFLERVRIITGFEDYLLLGLAAAPFVTGYLAYHQVFSNYKILISLHILSGEFMLMAIPFTKLIHMIYMIIVRFNVAGEYSFGNATKNW</sequence>